<dbReference type="CDD" id="cd00078">
    <property type="entry name" value="HECTc"/>
    <property type="match status" value="1"/>
</dbReference>
<evidence type="ECO:0000313" key="10">
    <source>
        <dbReference type="Proteomes" id="UP000652219"/>
    </source>
</evidence>
<dbReference type="InterPro" id="IPR044611">
    <property type="entry name" value="E3A/B/C-like"/>
</dbReference>
<comment type="pathway">
    <text evidence="2">Protein modification; protein ubiquitination.</text>
</comment>
<reference evidence="9 10" key="1">
    <citation type="journal article" date="2020" name="Phytopathology">
        <title>Genome Sequence Resources of Colletotrichum truncatum, C. plurivorum, C. musicola, and C. sojae: Four Species Pathogenic to Soybean (Glycine max).</title>
        <authorList>
            <person name="Rogerio F."/>
            <person name="Boufleur T.R."/>
            <person name="Ciampi-Guillardi M."/>
            <person name="Sukno S.A."/>
            <person name="Thon M.R."/>
            <person name="Massola Junior N.S."/>
            <person name="Baroncelli R."/>
        </authorList>
    </citation>
    <scope>NUCLEOTIDE SEQUENCE [LARGE SCALE GENOMIC DNA]</scope>
    <source>
        <strain evidence="9 10">LFN0009</strain>
    </source>
</reference>
<organism evidence="9 10">
    <name type="scientific">Colletotrichum sojae</name>
    <dbReference type="NCBI Taxonomy" id="2175907"/>
    <lineage>
        <taxon>Eukaryota</taxon>
        <taxon>Fungi</taxon>
        <taxon>Dikarya</taxon>
        <taxon>Ascomycota</taxon>
        <taxon>Pezizomycotina</taxon>
        <taxon>Sordariomycetes</taxon>
        <taxon>Hypocreomycetidae</taxon>
        <taxon>Glomerellales</taxon>
        <taxon>Glomerellaceae</taxon>
        <taxon>Colletotrichum</taxon>
        <taxon>Colletotrichum orchidearum species complex</taxon>
    </lineage>
</organism>
<protein>
    <recommendedName>
        <fullName evidence="3">HECT-type E3 ubiquitin transferase</fullName>
        <ecNumber evidence="3">2.3.2.26</ecNumber>
    </recommendedName>
</protein>
<evidence type="ECO:0000256" key="4">
    <source>
        <dbReference type="ARBA" id="ARBA00022679"/>
    </source>
</evidence>
<feature type="domain" description="HECT" evidence="8">
    <location>
        <begin position="845"/>
        <end position="1216"/>
    </location>
</feature>
<feature type="region of interest" description="Disordered" evidence="7">
    <location>
        <begin position="51"/>
        <end position="73"/>
    </location>
</feature>
<evidence type="ECO:0000256" key="2">
    <source>
        <dbReference type="ARBA" id="ARBA00004906"/>
    </source>
</evidence>
<evidence type="ECO:0000256" key="6">
    <source>
        <dbReference type="PROSITE-ProRule" id="PRU00104"/>
    </source>
</evidence>
<dbReference type="Gene3D" id="3.30.2160.10">
    <property type="entry name" value="Hect, E3 ligase catalytic domain"/>
    <property type="match status" value="1"/>
</dbReference>
<accession>A0A8H6MPW5</accession>
<keyword evidence="4" id="KW-0808">Transferase</keyword>
<dbReference type="FunFam" id="3.30.2410.10:FF:000017">
    <property type="entry name" value="E3 ubiquitin-protein ligase UPL7"/>
    <property type="match status" value="1"/>
</dbReference>
<sequence length="1216" mass="136492">MFPTFTGNSRRPRNVNLSGQNLNPFAAASWTPSEGSGASKTISNAQAERLQRQQDREKLKAAGKIQKTWRGHRERRRLRESRRVLFDAMYSPTSDLATQQRLPEALPLLLTIFQSSQVNDLRRLMLFSRELATSNLDCLAPERLPHSRLARFVRILVEALDAQSKRGLVSVSHDGLFESTDTQLLLALVTQIGAAFPISLFKSLRQYYTVLADANNASALDAATWEAVSKAVVMPLRATSANGTADPALFEPSQPANKTAVEYTMAVYEAFAISFLTRRDLRLVERNSEIFYDDLNSSYLASAITGLYNDGRISGVSRESQLWLLAHFIGLHQGIGVKSHGLRHLDALHVQLSSLSTEIGLRLSVKSAETGASKAYAVSDEERLIQPLSPYVAQQLNSLVDRDGISALLAELTTLVVSSRFGNIAYVESRNFGSQSNDQELESASLLSGYILTLLRCFPKHGDEVRMRLFLGDISSSAGSLPTIKFLWQAMTQTGIYVQILHDSTSVAGLLRAYLSKAKSATPSQEQEWRLVLLFLELYTFILRLSDDEDFFSGISPRLVQGDEKPSRLRSCSLSLQDVRNLTIVLKHLSFTLHYHESDILQGIQNSEPASMSHLESYFGNTTTRTPKGARSNNPQASSADTRLDLSSLRSIVTTALRLVYERDSRRPFLPQDHWLMTSKFDMEGFVSAVVAEQERQNEEVPDSSDDEDEDIDEDTNIGGVDSVIHTVAGQRLSRHAQIEKLRAKQRKAQRDRNLAIIGPKLEILRHMPFVIPFDTRVQIFRQFVYLDKHKRRDGMDADQWRMTMLHNPLRSPGRSAAGRHHGKIRRGQVFADAFEQFYELGEGLKEPIQIQFVDQFDTVEAGIDGGGVTKEFLTSVTTEAFSQMDGISLFRANSQGLLYPNPTAMDELKQALRQAGLPESSVEWQDQVMDLLRQFEFLGRIVGKCMYEGILIDIAFAGFFLLKWISGQTGENSYRGNVNDLRDLDEELYQGMLRLKNYQDNVADLSLDFTITDQVSVPGEPVQTVTRNLIPNGENVTVTNDNRLLYISYVARHRLVAQPAQQTAAFLRGLRSIIAPSWLSMFNQNELQRLVGGDSSEINIEDLRSNTIYSGLYEVGDDGMEHPTIQLFWKVMESFSDRERRDVLKYVTSTPRAPLLGFSQLSPRFSIRDGGDDQERLPSTSTCVNLLKLPRYKDQETLRKKLLYAVSSGAGFDLS</sequence>
<dbReference type="PANTHER" id="PTHR45700">
    <property type="entry name" value="UBIQUITIN-PROTEIN LIGASE E3C"/>
    <property type="match status" value="1"/>
</dbReference>
<evidence type="ECO:0000256" key="1">
    <source>
        <dbReference type="ARBA" id="ARBA00000885"/>
    </source>
</evidence>
<dbReference type="GO" id="GO:0000209">
    <property type="term" value="P:protein polyubiquitination"/>
    <property type="evidence" value="ECO:0007669"/>
    <property type="project" value="InterPro"/>
</dbReference>
<feature type="region of interest" description="Disordered" evidence="7">
    <location>
        <begin position="1"/>
        <end position="20"/>
    </location>
</feature>
<feature type="active site" description="Glycyl thioester intermediate" evidence="6">
    <location>
        <position position="1184"/>
    </location>
</feature>
<dbReference type="GO" id="GO:0061630">
    <property type="term" value="F:ubiquitin protein ligase activity"/>
    <property type="evidence" value="ECO:0007669"/>
    <property type="project" value="UniProtKB-EC"/>
</dbReference>
<evidence type="ECO:0000256" key="5">
    <source>
        <dbReference type="ARBA" id="ARBA00022786"/>
    </source>
</evidence>
<proteinExistence type="predicted"/>
<dbReference type="SMART" id="SM00119">
    <property type="entry name" value="HECTc"/>
    <property type="match status" value="1"/>
</dbReference>
<evidence type="ECO:0000313" key="9">
    <source>
        <dbReference type="EMBL" id="KAF6803806.1"/>
    </source>
</evidence>
<name>A0A8H6MPW5_9PEZI</name>
<dbReference type="Gene3D" id="3.90.1750.10">
    <property type="entry name" value="Hect, E3 ligase catalytic domains"/>
    <property type="match status" value="1"/>
</dbReference>
<keyword evidence="10" id="KW-1185">Reference proteome</keyword>
<comment type="caution">
    <text evidence="9">The sequence shown here is derived from an EMBL/GenBank/DDBJ whole genome shotgun (WGS) entry which is preliminary data.</text>
</comment>
<dbReference type="PROSITE" id="PS50237">
    <property type="entry name" value="HECT"/>
    <property type="match status" value="1"/>
</dbReference>
<keyword evidence="5 6" id="KW-0833">Ubl conjugation pathway</keyword>
<feature type="region of interest" description="Disordered" evidence="7">
    <location>
        <begin position="619"/>
        <end position="642"/>
    </location>
</feature>
<dbReference type="Gene3D" id="3.30.2410.10">
    <property type="entry name" value="Hect, E3 ligase catalytic domain"/>
    <property type="match status" value="1"/>
</dbReference>
<dbReference type="InterPro" id="IPR000569">
    <property type="entry name" value="HECT_dom"/>
</dbReference>
<evidence type="ECO:0000256" key="7">
    <source>
        <dbReference type="SAM" id="MobiDB-lite"/>
    </source>
</evidence>
<dbReference type="PANTHER" id="PTHR45700:SF2">
    <property type="entry name" value="UBIQUITIN-PROTEIN LIGASE E3C"/>
    <property type="match status" value="1"/>
</dbReference>
<dbReference type="FunFam" id="3.30.2160.10:FF:000002">
    <property type="entry name" value="Putative Ubiquitin-protein ligase E3C"/>
    <property type="match status" value="1"/>
</dbReference>
<gene>
    <name evidence="9" type="ORF">CSOJ01_10644</name>
</gene>
<evidence type="ECO:0000259" key="8">
    <source>
        <dbReference type="PROSITE" id="PS50237"/>
    </source>
</evidence>
<dbReference type="GO" id="GO:0006511">
    <property type="term" value="P:ubiquitin-dependent protein catabolic process"/>
    <property type="evidence" value="ECO:0007669"/>
    <property type="project" value="TreeGrafter"/>
</dbReference>
<comment type="catalytic activity">
    <reaction evidence="1">
        <text>S-ubiquitinyl-[E2 ubiquitin-conjugating enzyme]-L-cysteine + [acceptor protein]-L-lysine = [E2 ubiquitin-conjugating enzyme]-L-cysteine + N(6)-ubiquitinyl-[acceptor protein]-L-lysine.</text>
        <dbReference type="EC" id="2.3.2.26"/>
    </reaction>
</comment>
<dbReference type="InterPro" id="IPR035983">
    <property type="entry name" value="Hect_E3_ubiquitin_ligase"/>
</dbReference>
<dbReference type="EC" id="2.3.2.26" evidence="3"/>
<dbReference type="AlphaFoldDB" id="A0A8H6MPW5"/>
<feature type="compositionally biased region" description="Acidic residues" evidence="7">
    <location>
        <begin position="700"/>
        <end position="716"/>
    </location>
</feature>
<dbReference type="Proteomes" id="UP000652219">
    <property type="component" value="Unassembled WGS sequence"/>
</dbReference>
<feature type="compositionally biased region" description="Polar residues" evidence="7">
    <location>
        <begin position="619"/>
        <end position="641"/>
    </location>
</feature>
<feature type="compositionally biased region" description="Basic and acidic residues" evidence="7">
    <location>
        <begin position="51"/>
        <end position="60"/>
    </location>
</feature>
<evidence type="ECO:0000256" key="3">
    <source>
        <dbReference type="ARBA" id="ARBA00012485"/>
    </source>
</evidence>
<dbReference type="Pfam" id="PF00632">
    <property type="entry name" value="HECT"/>
    <property type="match status" value="1"/>
</dbReference>
<dbReference type="PROSITE" id="PS50096">
    <property type="entry name" value="IQ"/>
    <property type="match status" value="1"/>
</dbReference>
<dbReference type="EMBL" id="WIGN01000227">
    <property type="protein sequence ID" value="KAF6803806.1"/>
    <property type="molecule type" value="Genomic_DNA"/>
</dbReference>
<feature type="region of interest" description="Disordered" evidence="7">
    <location>
        <begin position="694"/>
        <end position="718"/>
    </location>
</feature>
<dbReference type="SUPFAM" id="SSF56204">
    <property type="entry name" value="Hect, E3 ligase catalytic domain"/>
    <property type="match status" value="1"/>
</dbReference>